<keyword evidence="4" id="KW-0788">Thiol protease</keyword>
<reference evidence="6" key="1">
    <citation type="submission" date="2021-02" db="EMBL/GenBank/DDBJ databases">
        <title>First Annotated Genome of the Yellow-green Alga Tribonema minus.</title>
        <authorList>
            <person name="Mahan K.M."/>
        </authorList>
    </citation>
    <scope>NUCLEOTIDE SEQUENCE</scope>
    <source>
        <strain evidence="6">UTEX B ZZ1240</strain>
    </source>
</reference>
<dbReference type="PROSITE" id="PS50600">
    <property type="entry name" value="ULP_PROTEASE"/>
    <property type="match status" value="1"/>
</dbReference>
<evidence type="ECO:0000256" key="1">
    <source>
        <dbReference type="ARBA" id="ARBA00005234"/>
    </source>
</evidence>
<evidence type="ECO:0000256" key="4">
    <source>
        <dbReference type="ARBA" id="ARBA00022807"/>
    </source>
</evidence>
<keyword evidence="7" id="KW-1185">Reference proteome</keyword>
<dbReference type="GO" id="GO:0019784">
    <property type="term" value="F:deNEDDylase activity"/>
    <property type="evidence" value="ECO:0007669"/>
    <property type="project" value="InterPro"/>
</dbReference>
<dbReference type="InterPro" id="IPR003653">
    <property type="entry name" value="Peptidase_C48_C"/>
</dbReference>
<dbReference type="Pfam" id="PF02902">
    <property type="entry name" value="Peptidase_C48"/>
    <property type="match status" value="1"/>
</dbReference>
<dbReference type="PANTHER" id="PTHR46468">
    <property type="entry name" value="SENTRIN-SPECIFIC PROTEASE 8"/>
    <property type="match status" value="1"/>
</dbReference>
<feature type="domain" description="Ubiquitin-like protease family profile" evidence="5">
    <location>
        <begin position="11"/>
        <end position="182"/>
    </location>
</feature>
<evidence type="ECO:0000313" key="7">
    <source>
        <dbReference type="Proteomes" id="UP000664859"/>
    </source>
</evidence>
<accession>A0A835Z4D8</accession>
<comment type="caution">
    <text evidence="6">The sequence shown here is derived from an EMBL/GenBank/DDBJ whole genome shotgun (WGS) entry which is preliminary data.</text>
</comment>
<comment type="similarity">
    <text evidence="1">Belongs to the peptidase C48 family.</text>
</comment>
<proteinExistence type="inferred from homology"/>
<keyword evidence="3" id="KW-0378">Hydrolase</keyword>
<organism evidence="6 7">
    <name type="scientific">Tribonema minus</name>
    <dbReference type="NCBI Taxonomy" id="303371"/>
    <lineage>
        <taxon>Eukaryota</taxon>
        <taxon>Sar</taxon>
        <taxon>Stramenopiles</taxon>
        <taxon>Ochrophyta</taxon>
        <taxon>PX clade</taxon>
        <taxon>Xanthophyceae</taxon>
        <taxon>Tribonematales</taxon>
        <taxon>Tribonemataceae</taxon>
        <taxon>Tribonema</taxon>
    </lineage>
</organism>
<evidence type="ECO:0000313" key="6">
    <source>
        <dbReference type="EMBL" id="KAG5186810.1"/>
    </source>
</evidence>
<dbReference type="OrthoDB" id="5065855at2759"/>
<sequence>MGEFVTFHDALLYIGADTDNLRPGGWLNDSCINFMLRYLEHEVLPQQLAAEALSKMLFVDSSVLSCLMLSIDEPDELEQLAQGLDIASKSLIFAPVNDNTDFKSGSHHWSLMVISVSGARAHYLHFDSSSGYNKAAAEMAAQQFHALLGVEGAAKLVHVGDSPQQDNGYDCGMYCALAAAEIARGAWRQSLKGNNLLQFYSCCS</sequence>
<gene>
    <name evidence="6" type="ORF">JKP88DRAFT_260349</name>
</gene>
<dbReference type="SUPFAM" id="SSF54001">
    <property type="entry name" value="Cysteine proteinases"/>
    <property type="match status" value="1"/>
</dbReference>
<keyword evidence="2 6" id="KW-0645">Protease</keyword>
<dbReference type="GO" id="GO:0008234">
    <property type="term" value="F:cysteine-type peptidase activity"/>
    <property type="evidence" value="ECO:0007669"/>
    <property type="project" value="UniProtKB-KW"/>
</dbReference>
<dbReference type="Proteomes" id="UP000664859">
    <property type="component" value="Unassembled WGS sequence"/>
</dbReference>
<name>A0A835Z4D8_9STRA</name>
<dbReference type="EMBL" id="JAFCMP010000102">
    <property type="protein sequence ID" value="KAG5186810.1"/>
    <property type="molecule type" value="Genomic_DNA"/>
</dbReference>
<dbReference type="PANTHER" id="PTHR46468:SF1">
    <property type="entry name" value="SENTRIN-SPECIFIC PROTEASE 8"/>
    <property type="match status" value="1"/>
</dbReference>
<dbReference type="InterPro" id="IPR038765">
    <property type="entry name" value="Papain-like_cys_pep_sf"/>
</dbReference>
<dbReference type="AlphaFoldDB" id="A0A835Z4D8"/>
<dbReference type="GO" id="GO:0006508">
    <property type="term" value="P:proteolysis"/>
    <property type="evidence" value="ECO:0007669"/>
    <property type="project" value="UniProtKB-KW"/>
</dbReference>
<dbReference type="GO" id="GO:0000338">
    <property type="term" value="P:protein deneddylation"/>
    <property type="evidence" value="ECO:0007669"/>
    <property type="project" value="TreeGrafter"/>
</dbReference>
<protein>
    <submittedName>
        <fullName evidence="6">Putative SUMO protease</fullName>
    </submittedName>
</protein>
<evidence type="ECO:0000259" key="5">
    <source>
        <dbReference type="PROSITE" id="PS50600"/>
    </source>
</evidence>
<dbReference type="Gene3D" id="3.40.395.10">
    <property type="entry name" value="Adenoviral Proteinase, Chain A"/>
    <property type="match status" value="1"/>
</dbReference>
<dbReference type="InterPro" id="IPR044613">
    <property type="entry name" value="Nep1/2-like"/>
</dbReference>
<evidence type="ECO:0000256" key="2">
    <source>
        <dbReference type="ARBA" id="ARBA00022670"/>
    </source>
</evidence>
<evidence type="ECO:0000256" key="3">
    <source>
        <dbReference type="ARBA" id="ARBA00022801"/>
    </source>
</evidence>